<dbReference type="KEGG" id="ima:PO878_11300"/>
<dbReference type="CDD" id="cd01949">
    <property type="entry name" value="GGDEF"/>
    <property type="match status" value="1"/>
</dbReference>
<dbReference type="EMBL" id="CP116942">
    <property type="protein sequence ID" value="WCO65084.1"/>
    <property type="molecule type" value="Genomic_DNA"/>
</dbReference>
<evidence type="ECO:0000256" key="2">
    <source>
        <dbReference type="SAM" id="Phobius"/>
    </source>
</evidence>
<dbReference type="RefSeq" id="WP_272734609.1">
    <property type="nucleotide sequence ID" value="NZ_CP116942.1"/>
</dbReference>
<dbReference type="Gene3D" id="3.30.70.270">
    <property type="match status" value="1"/>
</dbReference>
<evidence type="ECO:0000259" key="3">
    <source>
        <dbReference type="PROSITE" id="PS50883"/>
    </source>
</evidence>
<dbReference type="InterPro" id="IPR052155">
    <property type="entry name" value="Biofilm_reg_signaling"/>
</dbReference>
<dbReference type="Gene3D" id="3.20.20.450">
    <property type="entry name" value="EAL domain"/>
    <property type="match status" value="1"/>
</dbReference>
<feature type="transmembrane region" description="Helical" evidence="2">
    <location>
        <begin position="12"/>
        <end position="30"/>
    </location>
</feature>
<dbReference type="SMART" id="SM00267">
    <property type="entry name" value="GGDEF"/>
    <property type="match status" value="1"/>
</dbReference>
<dbReference type="SUPFAM" id="SSF55073">
    <property type="entry name" value="Nucleotide cyclase"/>
    <property type="match status" value="1"/>
</dbReference>
<dbReference type="CDD" id="cd01948">
    <property type="entry name" value="EAL"/>
    <property type="match status" value="1"/>
</dbReference>
<dbReference type="PROSITE" id="PS50887">
    <property type="entry name" value="GGDEF"/>
    <property type="match status" value="1"/>
</dbReference>
<reference evidence="5" key="1">
    <citation type="submission" date="2023-01" db="EMBL/GenBank/DDBJ databases">
        <title>The diversity of Class Acidimicrobiia in South China Sea sediment environments and the proposal of Iamia marina sp. nov., a novel species of the genus Iamia.</title>
        <authorList>
            <person name="He Y."/>
            <person name="Tian X."/>
        </authorList>
    </citation>
    <scope>NUCLEOTIDE SEQUENCE</scope>
    <source>
        <strain evidence="5">DSM 19957</strain>
    </source>
</reference>
<dbReference type="SUPFAM" id="SSF141868">
    <property type="entry name" value="EAL domain-like"/>
    <property type="match status" value="1"/>
</dbReference>
<accession>A0AAE9Y6G3</accession>
<protein>
    <submittedName>
        <fullName evidence="5">Bifunctional diguanylate cyclase/phosphodiesterase</fullName>
    </submittedName>
</protein>
<dbReference type="SMART" id="SM00052">
    <property type="entry name" value="EAL"/>
    <property type="match status" value="1"/>
</dbReference>
<dbReference type="InterPro" id="IPR000160">
    <property type="entry name" value="GGDEF_dom"/>
</dbReference>
<evidence type="ECO:0000313" key="5">
    <source>
        <dbReference type="EMBL" id="WCO65084.1"/>
    </source>
</evidence>
<feature type="transmembrane region" description="Helical" evidence="2">
    <location>
        <begin position="50"/>
        <end position="67"/>
    </location>
</feature>
<dbReference type="PANTHER" id="PTHR44757:SF2">
    <property type="entry name" value="BIOFILM ARCHITECTURE MAINTENANCE PROTEIN MBAA"/>
    <property type="match status" value="1"/>
</dbReference>
<proteinExistence type="predicted"/>
<dbReference type="Proteomes" id="UP001216390">
    <property type="component" value="Chromosome"/>
</dbReference>
<evidence type="ECO:0000256" key="1">
    <source>
        <dbReference type="SAM" id="MobiDB-lite"/>
    </source>
</evidence>
<keyword evidence="2" id="KW-0472">Membrane</keyword>
<dbReference type="InterPro" id="IPR029787">
    <property type="entry name" value="Nucleotide_cyclase"/>
</dbReference>
<dbReference type="PANTHER" id="PTHR44757">
    <property type="entry name" value="DIGUANYLATE CYCLASE DGCP"/>
    <property type="match status" value="1"/>
</dbReference>
<gene>
    <name evidence="5" type="ORF">PO878_11300</name>
</gene>
<feature type="region of interest" description="Disordered" evidence="1">
    <location>
        <begin position="524"/>
        <end position="575"/>
    </location>
</feature>
<keyword evidence="2" id="KW-1133">Transmembrane helix</keyword>
<feature type="domain" description="EAL" evidence="3">
    <location>
        <begin position="257"/>
        <end position="513"/>
    </location>
</feature>
<dbReference type="Pfam" id="PF00563">
    <property type="entry name" value="EAL"/>
    <property type="match status" value="1"/>
</dbReference>
<name>A0AAE9Y6G3_9ACTN</name>
<keyword evidence="2" id="KW-0812">Transmembrane</keyword>
<keyword evidence="6" id="KW-1185">Reference proteome</keyword>
<dbReference type="InterPro" id="IPR001633">
    <property type="entry name" value="EAL_dom"/>
</dbReference>
<sequence>MTRERDGRAGVDLALLVSVCVLAAAASIYFEAADRASDLVRDWGPLDLNGILAVAILVPLATSVYAVRRYRDAMRVREELARLSLRDDLTGLPNRMFLGEWLDGQVRAAHREGQALGVLFVDLDRFKMVNDTHGHDVGDAVLVALAGRLQQCLDDVPGGRAVRYAGDEFLVVCREDELRPLADRLARRVLAALDEPFAIGADTLRVSASVGVALSQPHDTGEDLVRRADAAMYDAKARDDGRPVHFDESVHGARFSPATLEPHLRRAAEEGAFRLAYQPVADAATGQIVAVETLLRWDHPERGPVPPSEFIPVLEDSGLIVPVGAWIIEEAIGQALVWQQAYPDRPPLRVTINVSARQLAQTGFDEHVRAVLARTPVPPASICLEITEGALMVDIDAAWSSLRLLKRMGVKLALDDFGTGYSSLSYIRSFSLDMLKIDRSFVKGLGQSSEDTAIVEHVVGMARALGMVTVGEGVETPLQMAELHRLGCELVQGFLLSKPVTAEQIDDILSRGGFLARGEAPRAAAVADGAPPRRPAGSSGLFAPAPPRRDPSPPAPDVGHAPAVATGAPAAAAER</sequence>
<dbReference type="Pfam" id="PF00990">
    <property type="entry name" value="GGDEF"/>
    <property type="match status" value="1"/>
</dbReference>
<dbReference type="PROSITE" id="PS50883">
    <property type="entry name" value="EAL"/>
    <property type="match status" value="1"/>
</dbReference>
<dbReference type="InterPro" id="IPR043128">
    <property type="entry name" value="Rev_trsase/Diguanyl_cyclase"/>
</dbReference>
<organism evidence="5 6">
    <name type="scientific">Iamia majanohamensis</name>
    <dbReference type="NCBI Taxonomy" id="467976"/>
    <lineage>
        <taxon>Bacteria</taxon>
        <taxon>Bacillati</taxon>
        <taxon>Actinomycetota</taxon>
        <taxon>Acidimicrobiia</taxon>
        <taxon>Acidimicrobiales</taxon>
        <taxon>Iamiaceae</taxon>
        <taxon>Iamia</taxon>
    </lineage>
</organism>
<evidence type="ECO:0000259" key="4">
    <source>
        <dbReference type="PROSITE" id="PS50887"/>
    </source>
</evidence>
<dbReference type="AlphaFoldDB" id="A0AAE9Y6G3"/>
<dbReference type="InterPro" id="IPR035919">
    <property type="entry name" value="EAL_sf"/>
</dbReference>
<evidence type="ECO:0000313" key="6">
    <source>
        <dbReference type="Proteomes" id="UP001216390"/>
    </source>
</evidence>
<dbReference type="NCBIfam" id="TIGR00254">
    <property type="entry name" value="GGDEF"/>
    <property type="match status" value="1"/>
</dbReference>
<feature type="domain" description="GGDEF" evidence="4">
    <location>
        <begin position="114"/>
        <end position="248"/>
    </location>
</feature>
<feature type="compositionally biased region" description="Low complexity" evidence="1">
    <location>
        <begin position="557"/>
        <end position="575"/>
    </location>
</feature>